<keyword evidence="2" id="KW-1185">Reference proteome</keyword>
<proteinExistence type="predicted"/>
<dbReference type="AlphaFoldDB" id="A0A0G3X6D8"/>
<sequence length="140" mass="14508">MRIASLALIGAALATGCAPVDTAPAPPASDCPVSDSRNWHAWIDRMPGPGAKPTLNISGEVDLPTPGYSVSLKAGPADRAMPPGQRFALEATAPDGMVAQVITPTEVRYRAPAAYPRYREIIIGCGGSALVTIPDVMIAE</sequence>
<dbReference type="PATRIC" id="fig|543877.4.peg.1034"/>
<organism evidence="1 2">
    <name type="scientific">Pelagerythrobacter marensis</name>
    <dbReference type="NCBI Taxonomy" id="543877"/>
    <lineage>
        <taxon>Bacteria</taxon>
        <taxon>Pseudomonadati</taxon>
        <taxon>Pseudomonadota</taxon>
        <taxon>Alphaproteobacteria</taxon>
        <taxon>Sphingomonadales</taxon>
        <taxon>Erythrobacteraceae</taxon>
        <taxon>Pelagerythrobacter</taxon>
    </lineage>
</organism>
<name>A0A0G3X6D8_9SPHN</name>
<dbReference type="KEGG" id="amx:AM2010_1019"/>
<gene>
    <name evidence="1" type="ORF">AM2010_1019</name>
</gene>
<evidence type="ECO:0000313" key="2">
    <source>
        <dbReference type="Proteomes" id="UP000037643"/>
    </source>
</evidence>
<dbReference type="STRING" id="543877.AM2010_1019"/>
<dbReference type="Proteomes" id="UP000037643">
    <property type="component" value="Chromosome"/>
</dbReference>
<dbReference type="OrthoDB" id="7620622at2"/>
<accession>A0A0G3X6D8</accession>
<protein>
    <recommendedName>
        <fullName evidence="3">Lipoprotein</fullName>
    </recommendedName>
</protein>
<dbReference type="RefSeq" id="WP_047806167.1">
    <property type="nucleotide sequence ID" value="NZ_CP011805.1"/>
</dbReference>
<dbReference type="PROSITE" id="PS51257">
    <property type="entry name" value="PROKAR_LIPOPROTEIN"/>
    <property type="match status" value="1"/>
</dbReference>
<reference evidence="1 2" key="1">
    <citation type="submission" date="2015-06" db="EMBL/GenBank/DDBJ databases">
        <authorList>
            <person name="Kim K.M."/>
        </authorList>
    </citation>
    <scope>NUCLEOTIDE SEQUENCE [LARGE SCALE GENOMIC DNA]</scope>
    <source>
        <strain evidence="1 2">KCTC 22370</strain>
    </source>
</reference>
<evidence type="ECO:0000313" key="1">
    <source>
        <dbReference type="EMBL" id="AKM07095.1"/>
    </source>
</evidence>
<dbReference type="EMBL" id="CP011805">
    <property type="protein sequence ID" value="AKM07095.1"/>
    <property type="molecule type" value="Genomic_DNA"/>
</dbReference>
<evidence type="ECO:0008006" key="3">
    <source>
        <dbReference type="Google" id="ProtNLM"/>
    </source>
</evidence>